<feature type="region of interest" description="Disordered" evidence="1">
    <location>
        <begin position="129"/>
        <end position="151"/>
    </location>
</feature>
<accession>A0AA38UCF0</accession>
<reference evidence="3" key="1">
    <citation type="submission" date="2022-08" db="EMBL/GenBank/DDBJ databases">
        <authorList>
            <consortium name="DOE Joint Genome Institute"/>
            <person name="Min B."/>
            <person name="Riley R."/>
            <person name="Sierra-Patev S."/>
            <person name="Naranjo-Ortiz M."/>
            <person name="Looney B."/>
            <person name="Konkel Z."/>
            <person name="Slot J.C."/>
            <person name="Sakamoto Y."/>
            <person name="Steenwyk J.L."/>
            <person name="Rokas A."/>
            <person name="Carro J."/>
            <person name="Camarero S."/>
            <person name="Ferreira P."/>
            <person name="Molpeceres G."/>
            <person name="Ruiz-Duenas F.J."/>
            <person name="Serrano A."/>
            <person name="Henrissat B."/>
            <person name="Drula E."/>
            <person name="Hughes K.W."/>
            <person name="Mata J.L."/>
            <person name="Ishikawa N.K."/>
            <person name="Vargas-Isla R."/>
            <person name="Ushijima S."/>
            <person name="Smith C.A."/>
            <person name="Ahrendt S."/>
            <person name="Andreopoulos W."/>
            <person name="He G."/>
            <person name="Labutti K."/>
            <person name="Lipzen A."/>
            <person name="Ng V."/>
            <person name="Sandor L."/>
            <person name="Barry K."/>
            <person name="Martinez A.T."/>
            <person name="Xiao Y."/>
            <person name="Gibbons J.G."/>
            <person name="Terashima K."/>
            <person name="Hibbett D.S."/>
            <person name="Grigoriev I.V."/>
        </authorList>
    </citation>
    <scope>NUCLEOTIDE SEQUENCE</scope>
    <source>
        <strain evidence="3">TFB9207</strain>
    </source>
</reference>
<comment type="caution">
    <text evidence="3">The sequence shown here is derived from an EMBL/GenBank/DDBJ whole genome shotgun (WGS) entry which is preliminary data.</text>
</comment>
<keyword evidence="4" id="KW-1185">Reference proteome</keyword>
<protein>
    <submittedName>
        <fullName evidence="3">Uncharacterized protein</fullName>
    </submittedName>
</protein>
<organism evidence="3 4">
    <name type="scientific">Lentinula raphanica</name>
    <dbReference type="NCBI Taxonomy" id="153919"/>
    <lineage>
        <taxon>Eukaryota</taxon>
        <taxon>Fungi</taxon>
        <taxon>Dikarya</taxon>
        <taxon>Basidiomycota</taxon>
        <taxon>Agaricomycotina</taxon>
        <taxon>Agaricomycetes</taxon>
        <taxon>Agaricomycetidae</taxon>
        <taxon>Agaricales</taxon>
        <taxon>Marasmiineae</taxon>
        <taxon>Omphalotaceae</taxon>
        <taxon>Lentinula</taxon>
    </lineage>
</organism>
<dbReference type="Proteomes" id="UP001163846">
    <property type="component" value="Unassembled WGS sequence"/>
</dbReference>
<evidence type="ECO:0000313" key="4">
    <source>
        <dbReference type="Proteomes" id="UP001163846"/>
    </source>
</evidence>
<keyword evidence="2" id="KW-0732">Signal</keyword>
<sequence>MRFNIVCFIFVLASIVYASPIGFSGSSSQPTFEYTQLHGIQEGGSSWWPLSRGTQSETQEIAADKVQDFFMQAFNVKVVLKKGCTFGGTLEEARRTRIDFRATGIPGFQNKVTGWVLWRDNTFNAEVQGMKEDGSSSKVQSYEGGKLVHTS</sequence>
<evidence type="ECO:0000256" key="1">
    <source>
        <dbReference type="SAM" id="MobiDB-lite"/>
    </source>
</evidence>
<gene>
    <name evidence="3" type="ORF">F5878DRAFT_625133</name>
</gene>
<name>A0AA38UCF0_9AGAR</name>
<dbReference type="AlphaFoldDB" id="A0AA38UCF0"/>
<proteinExistence type="predicted"/>
<evidence type="ECO:0000256" key="2">
    <source>
        <dbReference type="SAM" id="SignalP"/>
    </source>
</evidence>
<feature type="signal peptide" evidence="2">
    <location>
        <begin position="1"/>
        <end position="18"/>
    </location>
</feature>
<feature type="chain" id="PRO_5041267441" evidence="2">
    <location>
        <begin position="19"/>
        <end position="151"/>
    </location>
</feature>
<dbReference type="EMBL" id="MU806320">
    <property type="protein sequence ID" value="KAJ3836430.1"/>
    <property type="molecule type" value="Genomic_DNA"/>
</dbReference>
<evidence type="ECO:0000313" key="3">
    <source>
        <dbReference type="EMBL" id="KAJ3836430.1"/>
    </source>
</evidence>